<organism evidence="1 2">
    <name type="scientific">Haplochromis burtoni</name>
    <name type="common">Burton's mouthbrooder</name>
    <name type="synonym">Chromis burtoni</name>
    <dbReference type="NCBI Taxonomy" id="8153"/>
    <lineage>
        <taxon>Eukaryota</taxon>
        <taxon>Metazoa</taxon>
        <taxon>Chordata</taxon>
        <taxon>Craniata</taxon>
        <taxon>Vertebrata</taxon>
        <taxon>Euteleostomi</taxon>
        <taxon>Actinopterygii</taxon>
        <taxon>Neopterygii</taxon>
        <taxon>Teleostei</taxon>
        <taxon>Neoteleostei</taxon>
        <taxon>Acanthomorphata</taxon>
        <taxon>Ovalentaria</taxon>
        <taxon>Cichlomorphae</taxon>
        <taxon>Cichliformes</taxon>
        <taxon>Cichlidae</taxon>
        <taxon>African cichlids</taxon>
        <taxon>Pseudocrenilabrinae</taxon>
        <taxon>Haplochromini</taxon>
        <taxon>Haplochromis</taxon>
    </lineage>
</organism>
<sequence>MGCNRSRCWFGASSDKPDEAITDEAEGFLKHASDSEGVAGSADGSFQDPPPVSRALLDFAQRMSEDIVAQALHLCWEAAIRYDELPFIDSDADYVNEPKHFFT</sequence>
<dbReference type="GeneTree" id="ENSGT00940000178093"/>
<reference evidence="1" key="2">
    <citation type="submission" date="2025-09" db="UniProtKB">
        <authorList>
            <consortium name="Ensembl"/>
        </authorList>
    </citation>
    <scope>IDENTIFICATION</scope>
</reference>
<keyword evidence="2" id="KW-1185">Reference proteome</keyword>
<evidence type="ECO:0000313" key="1">
    <source>
        <dbReference type="Ensembl" id="ENSHBUP00000008399.1"/>
    </source>
</evidence>
<dbReference type="Pfam" id="PF15127">
    <property type="entry name" value="SmAKAP"/>
    <property type="match status" value="1"/>
</dbReference>
<dbReference type="InterPro" id="IPR027969">
    <property type="entry name" value="Small_membr_AKAP"/>
</dbReference>
<name>A0A3Q2VCC6_HAPBU</name>
<dbReference type="Ensembl" id="ENSHBUT00000001999.1">
    <property type="protein sequence ID" value="ENSHBUP00000008399.1"/>
    <property type="gene ID" value="ENSHBUG00000009903.1"/>
</dbReference>
<proteinExistence type="predicted"/>
<accession>A0A3Q2VCC6</accession>
<reference evidence="1" key="1">
    <citation type="submission" date="2025-08" db="UniProtKB">
        <authorList>
            <consortium name="Ensembl"/>
        </authorList>
    </citation>
    <scope>IDENTIFICATION</scope>
</reference>
<dbReference type="OMA" id="RCWSLSH"/>
<dbReference type="Proteomes" id="UP000264840">
    <property type="component" value="Unplaced"/>
</dbReference>
<dbReference type="GO" id="GO:0034237">
    <property type="term" value="F:protein kinase A regulatory subunit binding"/>
    <property type="evidence" value="ECO:0007669"/>
    <property type="project" value="InterPro"/>
</dbReference>
<evidence type="ECO:0000313" key="2">
    <source>
        <dbReference type="Proteomes" id="UP000264840"/>
    </source>
</evidence>
<protein>
    <submittedName>
        <fullName evidence="1">Uncharacterized protein</fullName>
    </submittedName>
</protein>
<dbReference type="AlphaFoldDB" id="A0A3Q2VCC6"/>